<evidence type="ECO:0000256" key="1">
    <source>
        <dbReference type="ARBA" id="ARBA00004683"/>
    </source>
</evidence>
<comment type="caution">
    <text evidence="5">The sequence shown here is derived from an EMBL/GenBank/DDBJ whole genome shotgun (WGS) entry which is preliminary data.</text>
</comment>
<dbReference type="RefSeq" id="WP_151047218.1">
    <property type="nucleotide sequence ID" value="NZ_VZUL01000003.1"/>
</dbReference>
<dbReference type="AlphaFoldDB" id="A0A6A1TIW0"/>
<dbReference type="Proteomes" id="UP000386575">
    <property type="component" value="Unassembled WGS sequence"/>
</dbReference>
<dbReference type="GO" id="GO:0042619">
    <property type="term" value="P:poly-hydroxybutyrate biosynthetic process"/>
    <property type="evidence" value="ECO:0007669"/>
    <property type="project" value="UniProtKB-KW"/>
</dbReference>
<evidence type="ECO:0000256" key="3">
    <source>
        <dbReference type="ARBA" id="ARBA00022752"/>
    </source>
</evidence>
<dbReference type="Pfam" id="PF09712">
    <property type="entry name" value="PHA_synth_III_E"/>
    <property type="match status" value="1"/>
</dbReference>
<organism evidence="5 6">
    <name type="scientific">Neorhizobium galegae</name>
    <name type="common">Rhizobium galegae</name>
    <dbReference type="NCBI Taxonomy" id="399"/>
    <lineage>
        <taxon>Bacteria</taxon>
        <taxon>Pseudomonadati</taxon>
        <taxon>Pseudomonadota</taxon>
        <taxon>Alphaproteobacteria</taxon>
        <taxon>Hyphomicrobiales</taxon>
        <taxon>Rhizobiaceae</taxon>
        <taxon>Rhizobium/Agrobacterium group</taxon>
        <taxon>Neorhizobium</taxon>
    </lineage>
</organism>
<evidence type="ECO:0000313" key="5">
    <source>
        <dbReference type="EMBL" id="KAB1083933.1"/>
    </source>
</evidence>
<name>A0A6A1TIW0_NEOGA</name>
<dbReference type="UniPathway" id="UPA00917"/>
<comment type="pathway">
    <text evidence="1">Biopolymer metabolism; poly-(R)-3-hydroxybutanoate biosynthesis.</text>
</comment>
<accession>A0A6A1TIW0</accession>
<sequence length="227" mass="25703">MIRNAHDQSEFSQIPLRMTEMWRSNMREAVEMCSMIPFSTTRAADSSPFAAAQGDQISKAIKHKVEGSRLADMWNLYRQVHAAMVAWMDLSQRMAVYLAIASAPWSKAYERYGATLADTAEEDAKAFNWHKAFEAWSAIANEELISNQRSEKCLVAQCGLLRASLDLRACQQEIAETIARLFGVPNQQDFDELTRQITELRRELRASLRAQRDAAEGAASPDNQERK</sequence>
<evidence type="ECO:0000256" key="2">
    <source>
        <dbReference type="ARBA" id="ARBA00019066"/>
    </source>
</evidence>
<dbReference type="EMBL" id="VZUL01000003">
    <property type="protein sequence ID" value="KAB1083933.1"/>
    <property type="molecule type" value="Genomic_DNA"/>
</dbReference>
<reference evidence="5 6" key="1">
    <citation type="submission" date="2019-09" db="EMBL/GenBank/DDBJ databases">
        <title>Genome sequencing of Ng87 strain.</title>
        <authorList>
            <person name="Karasev E.S."/>
            <person name="Andronov E."/>
        </authorList>
    </citation>
    <scope>NUCLEOTIDE SEQUENCE [LARGE SCALE GENOMIC DNA]</scope>
    <source>
        <strain evidence="5 6">Ng87</strain>
    </source>
</reference>
<evidence type="ECO:0000256" key="4">
    <source>
        <dbReference type="SAM" id="MobiDB-lite"/>
    </source>
</evidence>
<protein>
    <recommendedName>
        <fullName evidence="2">Poly(3-hydroxyalkanoate) polymerase subunit PhaE</fullName>
    </recommendedName>
</protein>
<evidence type="ECO:0000313" key="6">
    <source>
        <dbReference type="Proteomes" id="UP000386575"/>
    </source>
</evidence>
<feature type="region of interest" description="Disordered" evidence="4">
    <location>
        <begin position="208"/>
        <end position="227"/>
    </location>
</feature>
<proteinExistence type="predicted"/>
<dbReference type="InterPro" id="IPR010123">
    <property type="entry name" value="PHA_synth_III_E"/>
</dbReference>
<keyword evidence="3" id="KW-0583">PHB biosynthesis</keyword>
<gene>
    <name evidence="5" type="ORF">F4V91_31455</name>
</gene>